<accession>A0ACB9C261</accession>
<name>A0ACB9C261_ARCLA</name>
<evidence type="ECO:0000313" key="2">
    <source>
        <dbReference type="Proteomes" id="UP001055879"/>
    </source>
</evidence>
<dbReference type="Proteomes" id="UP001055879">
    <property type="component" value="Linkage Group LG05"/>
</dbReference>
<gene>
    <name evidence="1" type="ORF">L6452_16929</name>
</gene>
<keyword evidence="2" id="KW-1185">Reference proteome</keyword>
<sequence length="81" mass="8900">MGDSTHVFSSPNMVTGHSVLLGSFLGYICTGRNNVPFGRDFDEYEGIEVGLGKGIHQVQSYKYLQWGSENFIISDGVIARV</sequence>
<proteinExistence type="predicted"/>
<protein>
    <submittedName>
        <fullName evidence="1">Uncharacterized protein</fullName>
    </submittedName>
</protein>
<reference evidence="1 2" key="2">
    <citation type="journal article" date="2022" name="Mol. Ecol. Resour.">
        <title>The genomes of chicory, endive, great burdock and yacon provide insights into Asteraceae paleo-polyploidization history and plant inulin production.</title>
        <authorList>
            <person name="Fan W."/>
            <person name="Wang S."/>
            <person name="Wang H."/>
            <person name="Wang A."/>
            <person name="Jiang F."/>
            <person name="Liu H."/>
            <person name="Zhao H."/>
            <person name="Xu D."/>
            <person name="Zhang Y."/>
        </authorList>
    </citation>
    <scope>NUCLEOTIDE SEQUENCE [LARGE SCALE GENOMIC DNA]</scope>
    <source>
        <strain evidence="2">cv. Niubang</strain>
    </source>
</reference>
<organism evidence="1 2">
    <name type="scientific">Arctium lappa</name>
    <name type="common">Greater burdock</name>
    <name type="synonym">Lappa major</name>
    <dbReference type="NCBI Taxonomy" id="4217"/>
    <lineage>
        <taxon>Eukaryota</taxon>
        <taxon>Viridiplantae</taxon>
        <taxon>Streptophyta</taxon>
        <taxon>Embryophyta</taxon>
        <taxon>Tracheophyta</taxon>
        <taxon>Spermatophyta</taxon>
        <taxon>Magnoliopsida</taxon>
        <taxon>eudicotyledons</taxon>
        <taxon>Gunneridae</taxon>
        <taxon>Pentapetalae</taxon>
        <taxon>asterids</taxon>
        <taxon>campanulids</taxon>
        <taxon>Asterales</taxon>
        <taxon>Asteraceae</taxon>
        <taxon>Carduoideae</taxon>
        <taxon>Cardueae</taxon>
        <taxon>Arctiinae</taxon>
        <taxon>Arctium</taxon>
    </lineage>
</organism>
<reference evidence="2" key="1">
    <citation type="journal article" date="2022" name="Mol. Ecol. Resour.">
        <title>The genomes of chicory, endive, great burdock and yacon provide insights into Asteraceae palaeo-polyploidization history and plant inulin production.</title>
        <authorList>
            <person name="Fan W."/>
            <person name="Wang S."/>
            <person name="Wang H."/>
            <person name="Wang A."/>
            <person name="Jiang F."/>
            <person name="Liu H."/>
            <person name="Zhao H."/>
            <person name="Xu D."/>
            <person name="Zhang Y."/>
        </authorList>
    </citation>
    <scope>NUCLEOTIDE SEQUENCE [LARGE SCALE GENOMIC DNA]</scope>
    <source>
        <strain evidence="2">cv. Niubang</strain>
    </source>
</reference>
<dbReference type="EMBL" id="CM042051">
    <property type="protein sequence ID" value="KAI3728295.1"/>
    <property type="molecule type" value="Genomic_DNA"/>
</dbReference>
<comment type="caution">
    <text evidence="1">The sequence shown here is derived from an EMBL/GenBank/DDBJ whole genome shotgun (WGS) entry which is preliminary data.</text>
</comment>
<evidence type="ECO:0000313" key="1">
    <source>
        <dbReference type="EMBL" id="KAI3728295.1"/>
    </source>
</evidence>